<dbReference type="GO" id="GO:0016757">
    <property type="term" value="F:glycosyltransferase activity"/>
    <property type="evidence" value="ECO:0007669"/>
    <property type="project" value="InterPro"/>
</dbReference>
<keyword evidence="1" id="KW-1133">Transmembrane helix</keyword>
<reference evidence="4" key="1">
    <citation type="journal article" date="2021" name="PeerJ">
        <title>Extensive microbial diversity within the chicken gut microbiome revealed by metagenomics and culture.</title>
        <authorList>
            <person name="Gilroy R."/>
            <person name="Ravi A."/>
            <person name="Getino M."/>
            <person name="Pursley I."/>
            <person name="Horton D.L."/>
            <person name="Alikhan N.F."/>
            <person name="Baker D."/>
            <person name="Gharbi K."/>
            <person name="Hall N."/>
            <person name="Watson M."/>
            <person name="Adriaenssens E.M."/>
            <person name="Foster-Nyarko E."/>
            <person name="Jarju S."/>
            <person name="Secka A."/>
            <person name="Antonio M."/>
            <person name="Oren A."/>
            <person name="Chaudhuri R.R."/>
            <person name="La Ragione R."/>
            <person name="Hildebrand F."/>
            <person name="Pallen M.J."/>
        </authorList>
    </citation>
    <scope>NUCLEOTIDE SEQUENCE</scope>
    <source>
        <strain evidence="4">ChiBcec8-13705</strain>
    </source>
</reference>
<gene>
    <name evidence="4" type="ORF">H9945_07915</name>
</gene>
<dbReference type="EMBL" id="DWYG01000133">
    <property type="protein sequence ID" value="HJB42409.1"/>
    <property type="molecule type" value="Genomic_DNA"/>
</dbReference>
<feature type="domain" description="Glycosyltransferase subfamily 4-like N-terminal" evidence="3">
    <location>
        <begin position="23"/>
        <end position="194"/>
    </location>
</feature>
<evidence type="ECO:0000259" key="3">
    <source>
        <dbReference type="Pfam" id="PF13439"/>
    </source>
</evidence>
<dbReference type="Pfam" id="PF00534">
    <property type="entry name" value="Glycos_transf_1"/>
    <property type="match status" value="1"/>
</dbReference>
<dbReference type="Pfam" id="PF13439">
    <property type="entry name" value="Glyco_transf_4"/>
    <property type="match status" value="1"/>
</dbReference>
<accession>A0A9D2S3V8</accession>
<reference evidence="4" key="2">
    <citation type="submission" date="2021-04" db="EMBL/GenBank/DDBJ databases">
        <authorList>
            <person name="Gilroy R."/>
        </authorList>
    </citation>
    <scope>NUCLEOTIDE SEQUENCE</scope>
    <source>
        <strain evidence="4">ChiBcec8-13705</strain>
    </source>
</reference>
<keyword evidence="1" id="KW-0812">Transmembrane</keyword>
<sequence>MEKKKLLVTASTFPRWEGDTEPRFVYDLSRAMLNQFDITVLVPAAPGAQDHEEMGGLHVERYHYFPVHRWETLCYPGAIVPRIKEKKLRALLVPFLLAALWWNIFKRRKQFDVVHAHWLIPQGIVQSFFKMPYLVTGHGGDVTSLNQGVLKALKRRCLQRAGAVTTVSQPLKDILNEICPDKQIEIMPMGCDTKEFSPEYRKENYFGQNGKPVVLFVGRLAEVKGVTYLIEAMKQVDAMLVIVGDGPLREQLEEQAKPLGDKVQFLGAKTHDQLAEIYASADVFAAPSVRAKDGGVEGFGLVFLEAMASGLPIVASRSGGIPYLVHDGENGLLVEPGNVEELAGAIERVLENRDMRAELVTSGNKTVEFYDYRTVGFQYGSFLKRIGD</sequence>
<evidence type="ECO:0000259" key="2">
    <source>
        <dbReference type="Pfam" id="PF00534"/>
    </source>
</evidence>
<evidence type="ECO:0000256" key="1">
    <source>
        <dbReference type="SAM" id="Phobius"/>
    </source>
</evidence>
<protein>
    <submittedName>
        <fullName evidence="4">Glycosyltransferase family 4 protein</fullName>
    </submittedName>
</protein>
<dbReference type="InterPro" id="IPR028098">
    <property type="entry name" value="Glyco_trans_4-like_N"/>
</dbReference>
<dbReference type="PANTHER" id="PTHR45947:SF3">
    <property type="entry name" value="SULFOQUINOVOSYL TRANSFERASE SQD2"/>
    <property type="match status" value="1"/>
</dbReference>
<dbReference type="PANTHER" id="PTHR45947">
    <property type="entry name" value="SULFOQUINOVOSYL TRANSFERASE SQD2"/>
    <property type="match status" value="1"/>
</dbReference>
<proteinExistence type="predicted"/>
<feature type="transmembrane region" description="Helical" evidence="1">
    <location>
        <begin position="88"/>
        <end position="105"/>
    </location>
</feature>
<evidence type="ECO:0000313" key="5">
    <source>
        <dbReference type="Proteomes" id="UP000886803"/>
    </source>
</evidence>
<dbReference type="InterPro" id="IPR001296">
    <property type="entry name" value="Glyco_trans_1"/>
</dbReference>
<keyword evidence="1" id="KW-0472">Membrane</keyword>
<dbReference type="CDD" id="cd03801">
    <property type="entry name" value="GT4_PimA-like"/>
    <property type="match status" value="1"/>
</dbReference>
<dbReference type="Gene3D" id="3.40.50.2000">
    <property type="entry name" value="Glycogen Phosphorylase B"/>
    <property type="match status" value="2"/>
</dbReference>
<comment type="caution">
    <text evidence="4">The sequence shown here is derived from an EMBL/GenBank/DDBJ whole genome shotgun (WGS) entry which is preliminary data.</text>
</comment>
<name>A0A9D2S3V8_9FIRM</name>
<dbReference type="SUPFAM" id="SSF53756">
    <property type="entry name" value="UDP-Glycosyltransferase/glycogen phosphorylase"/>
    <property type="match status" value="1"/>
</dbReference>
<organism evidence="4 5">
    <name type="scientific">Candidatus Gemmiger avicola</name>
    <dbReference type="NCBI Taxonomy" id="2838605"/>
    <lineage>
        <taxon>Bacteria</taxon>
        <taxon>Bacillati</taxon>
        <taxon>Bacillota</taxon>
        <taxon>Clostridia</taxon>
        <taxon>Eubacteriales</taxon>
        <taxon>Gemmiger</taxon>
    </lineage>
</organism>
<evidence type="ECO:0000313" key="4">
    <source>
        <dbReference type="EMBL" id="HJB42409.1"/>
    </source>
</evidence>
<dbReference type="InterPro" id="IPR050194">
    <property type="entry name" value="Glycosyltransferase_grp1"/>
</dbReference>
<dbReference type="Proteomes" id="UP000886803">
    <property type="component" value="Unassembled WGS sequence"/>
</dbReference>
<dbReference type="AlphaFoldDB" id="A0A9D2S3V8"/>
<feature type="domain" description="Glycosyl transferase family 1" evidence="2">
    <location>
        <begin position="208"/>
        <end position="364"/>
    </location>
</feature>